<organism evidence="2 3">
    <name type="scientific">Penicillium argentinense</name>
    <dbReference type="NCBI Taxonomy" id="1131581"/>
    <lineage>
        <taxon>Eukaryota</taxon>
        <taxon>Fungi</taxon>
        <taxon>Dikarya</taxon>
        <taxon>Ascomycota</taxon>
        <taxon>Pezizomycotina</taxon>
        <taxon>Eurotiomycetes</taxon>
        <taxon>Eurotiomycetidae</taxon>
        <taxon>Eurotiales</taxon>
        <taxon>Aspergillaceae</taxon>
        <taxon>Penicillium</taxon>
    </lineage>
</organism>
<accession>A0A9W9K7P3</accession>
<dbReference type="RefSeq" id="XP_056473372.1">
    <property type="nucleotide sequence ID" value="XM_056620006.1"/>
</dbReference>
<protein>
    <recommendedName>
        <fullName evidence="1">Protein kinase domain-containing protein</fullName>
    </recommendedName>
</protein>
<dbReference type="InterPro" id="IPR051678">
    <property type="entry name" value="AGP_Transferase"/>
</dbReference>
<reference evidence="2" key="2">
    <citation type="journal article" date="2023" name="IMA Fungus">
        <title>Comparative genomic study of the Penicillium genus elucidates a diverse pangenome and 15 lateral gene transfer events.</title>
        <authorList>
            <person name="Petersen C."/>
            <person name="Sorensen T."/>
            <person name="Nielsen M.R."/>
            <person name="Sondergaard T.E."/>
            <person name="Sorensen J.L."/>
            <person name="Fitzpatrick D.A."/>
            <person name="Frisvad J.C."/>
            <person name="Nielsen K.L."/>
        </authorList>
    </citation>
    <scope>NUCLEOTIDE SEQUENCE</scope>
    <source>
        <strain evidence="2">IBT 30761</strain>
    </source>
</reference>
<dbReference type="InterPro" id="IPR002575">
    <property type="entry name" value="Aminoglycoside_PTrfase"/>
</dbReference>
<dbReference type="EMBL" id="JAPQKI010000006">
    <property type="protein sequence ID" value="KAJ5095222.1"/>
    <property type="molecule type" value="Genomic_DNA"/>
</dbReference>
<dbReference type="OrthoDB" id="4177236at2759"/>
<dbReference type="InterPro" id="IPR011009">
    <property type="entry name" value="Kinase-like_dom_sf"/>
</dbReference>
<dbReference type="SUPFAM" id="SSF56112">
    <property type="entry name" value="Protein kinase-like (PK-like)"/>
    <property type="match status" value="1"/>
</dbReference>
<keyword evidence="3" id="KW-1185">Reference proteome</keyword>
<dbReference type="GO" id="GO:0004672">
    <property type="term" value="F:protein kinase activity"/>
    <property type="evidence" value="ECO:0007669"/>
    <property type="project" value="InterPro"/>
</dbReference>
<dbReference type="GO" id="GO:0005524">
    <property type="term" value="F:ATP binding"/>
    <property type="evidence" value="ECO:0007669"/>
    <property type="project" value="InterPro"/>
</dbReference>
<dbReference type="Gene3D" id="3.90.1200.10">
    <property type="match status" value="1"/>
</dbReference>
<evidence type="ECO:0000313" key="2">
    <source>
        <dbReference type="EMBL" id="KAJ5095222.1"/>
    </source>
</evidence>
<dbReference type="PANTHER" id="PTHR21310">
    <property type="entry name" value="AMINOGLYCOSIDE PHOSPHOTRANSFERASE-RELATED-RELATED"/>
    <property type="match status" value="1"/>
</dbReference>
<dbReference type="PROSITE" id="PS50011">
    <property type="entry name" value="PROTEIN_KINASE_DOM"/>
    <property type="match status" value="1"/>
</dbReference>
<dbReference type="AlphaFoldDB" id="A0A9W9K7P3"/>
<reference evidence="2" key="1">
    <citation type="submission" date="2022-11" db="EMBL/GenBank/DDBJ databases">
        <authorList>
            <person name="Petersen C."/>
        </authorList>
    </citation>
    <scope>NUCLEOTIDE SEQUENCE</scope>
    <source>
        <strain evidence="2">IBT 30761</strain>
    </source>
</reference>
<dbReference type="CDD" id="cd05120">
    <property type="entry name" value="APH_ChoK_like"/>
    <property type="match status" value="1"/>
</dbReference>
<comment type="caution">
    <text evidence="2">The sequence shown here is derived from an EMBL/GenBank/DDBJ whole genome shotgun (WGS) entry which is preliminary data.</text>
</comment>
<dbReference type="InterPro" id="IPR000719">
    <property type="entry name" value="Prot_kinase_dom"/>
</dbReference>
<dbReference type="Proteomes" id="UP001149074">
    <property type="component" value="Unassembled WGS sequence"/>
</dbReference>
<name>A0A9W9K7P3_9EURO</name>
<feature type="domain" description="Protein kinase" evidence="1">
    <location>
        <begin position="1"/>
        <end position="280"/>
    </location>
</feature>
<evidence type="ECO:0000313" key="3">
    <source>
        <dbReference type="Proteomes" id="UP001149074"/>
    </source>
</evidence>
<sequence>MAIVAHKGTDLPTVAEIEASHDVLSVRTNAIKVVRVRERFAVKVGYSIPPLEAENMIFVAHNSNIPVPKVHDNFVDPETQKRYIIMDYIPGTDLEKLLPSLTPIEKKTISARIKDAVDELRQIPAQGYLGNLARQPYTDGVLSSPDDNPTISGPFENQEQMNQGILTRLGQKESPHYIRLLRGMVDRTLKGHKIVFTHGDLQPKNIMVERNGLQEDGSSDFKITLIDWNLSGWYPEFWDFCNSTLYCQLKPDWLELIPDIFDQYPLEYLMMQVVYSSVFY</sequence>
<dbReference type="Pfam" id="PF01636">
    <property type="entry name" value="APH"/>
    <property type="match status" value="1"/>
</dbReference>
<proteinExistence type="predicted"/>
<dbReference type="GeneID" id="81358985"/>
<gene>
    <name evidence="2" type="ORF">N7532_007513</name>
</gene>
<evidence type="ECO:0000259" key="1">
    <source>
        <dbReference type="PROSITE" id="PS50011"/>
    </source>
</evidence>
<dbReference type="PANTHER" id="PTHR21310:SF48">
    <property type="entry name" value="AMINOGLYCOSIDE PHOSPHOTRANSFERASE DOMAIN-CONTAINING PROTEIN"/>
    <property type="match status" value="1"/>
</dbReference>